<dbReference type="AlphaFoldDB" id="A0A5B0S414"/>
<evidence type="ECO:0000313" key="4">
    <source>
        <dbReference type="EMBL" id="KAA1131474.1"/>
    </source>
</evidence>
<dbReference type="Proteomes" id="UP000325313">
    <property type="component" value="Unassembled WGS sequence"/>
</dbReference>
<evidence type="ECO:0000313" key="5">
    <source>
        <dbReference type="Proteomes" id="UP000324748"/>
    </source>
</evidence>
<feature type="compositionally biased region" description="Acidic residues" evidence="1">
    <location>
        <begin position="363"/>
        <end position="392"/>
    </location>
</feature>
<comment type="caution">
    <text evidence="4">The sequence shown here is derived from an EMBL/GenBank/DDBJ whole genome shotgun (WGS) entry which is preliminary data.</text>
</comment>
<dbReference type="PANTHER" id="PTHR33099:SF7">
    <property type="entry name" value="MYND-TYPE DOMAIN-CONTAINING PROTEIN"/>
    <property type="match status" value="1"/>
</dbReference>
<feature type="region of interest" description="Disordered" evidence="1">
    <location>
        <begin position="359"/>
        <end position="417"/>
    </location>
</feature>
<dbReference type="PANTHER" id="PTHR33099">
    <property type="entry name" value="FE2OG DIOXYGENASE DOMAIN-CONTAINING PROTEIN"/>
    <property type="match status" value="1"/>
</dbReference>
<dbReference type="Proteomes" id="UP000324748">
    <property type="component" value="Unassembled WGS sequence"/>
</dbReference>
<gene>
    <name evidence="3" type="ORF">PGT21_009720</name>
    <name evidence="4" type="ORF">PGTUg99_018303</name>
</gene>
<evidence type="ECO:0000313" key="3">
    <source>
        <dbReference type="EMBL" id="KAA1080508.1"/>
    </source>
</evidence>
<dbReference type="OrthoDB" id="124582at2759"/>
<keyword evidence="5" id="KW-1185">Reference proteome</keyword>
<evidence type="ECO:0000313" key="6">
    <source>
        <dbReference type="Proteomes" id="UP000325313"/>
    </source>
</evidence>
<feature type="domain" description="Prolyl 4-hydroxylase alpha subunit Fe(2+) 2OG dioxygenase" evidence="2">
    <location>
        <begin position="163"/>
        <end position="246"/>
    </location>
</feature>
<evidence type="ECO:0000256" key="1">
    <source>
        <dbReference type="SAM" id="MobiDB-lite"/>
    </source>
</evidence>
<sequence>MSYPFSAPNFDFTADDDMDLSFYNLHDTMRSLRAKPKPPKQHVELKGDLFKAFQGISAPGTFAAWEALPTTPPAGLHVDGVGQISLPLDEGQIRRLIQKSHQAPYGRRSETLVDLSVRNTWEINGDQLLFLNPSWQSYLLDLSKTVANRLGINAPIRVELYKMLIYERGAMFKPHTDTEKTPGMFGTLIICLPSAHTGGEVVARHNGESMILKTSDAIQSFACWYSDVSHEVLPVHSGYRCVLTYNLATWPDQPRPAASTRDSQVFPLRETLQRWIAESANSNPTDTPSHLYHALDHEYTEASISFAALKAKDAARVQALKNLTSELPFEIFLALLEKKEMGDVEHDWSRGGYDGWGRYHEDFEPECDDEYDDDEEDDDEDEDEDEDDEDDDRKERKKAKNKAQDNPQSKPPTNAKHKITDVFETEYNVGSLCTLDGDILASDYNFDSSFCLVDDPFEEMGVDQEEYEPYMGNSGPSATHWYRRSALVIVPRQRLGEFLAESVSSESNLTSALSYLKQVLPRPADQIPLLDAMAALYQSMPSKFMFLDTITDTLRTALCANHRKLFESVGARHRGTLPVDFFDWAKGWLDTLPAQDRAEKYQAWIPLLIQGYPLVTSRITIIAKLFPNPTGHAALPDPALTNFNTWARDQMHQCIKLFIQNTQNPTVSDIDVIMSALAYLDEATRSAFLKSIFDHFTQAHATAFLLALLSRLKAHAVAGYPQNSAAMELYRNLSLRVFNSRRRLSELITPTKTSWSHRTDFLVTQQDLIQFACDLNDMNTDGASLLQTFIEEINSQCSTFLIDDLREFWMPFLYQLIPTLVSRSIPLNTPACQQLTSQFIKHLDEKTLGPCPHAPAGALPQNPQVSCPCMDCDELNKFLRSTTQRVARFRKAKAKRTHLEQQITRARLPCTHETERGGNPLTLVVMKRYIVQDQLDKWKKQQKKLYVGLVKSFQPKQLQSLLGDQEASRIRASAGL</sequence>
<organism evidence="4 6">
    <name type="scientific">Puccinia graminis f. sp. tritici</name>
    <dbReference type="NCBI Taxonomy" id="56615"/>
    <lineage>
        <taxon>Eukaryota</taxon>
        <taxon>Fungi</taxon>
        <taxon>Dikarya</taxon>
        <taxon>Basidiomycota</taxon>
        <taxon>Pucciniomycotina</taxon>
        <taxon>Pucciniomycetes</taxon>
        <taxon>Pucciniales</taxon>
        <taxon>Pucciniaceae</taxon>
        <taxon>Puccinia</taxon>
    </lineage>
</organism>
<reference evidence="5 6" key="1">
    <citation type="submission" date="2019-05" db="EMBL/GenBank/DDBJ databases">
        <title>Emergence of the Ug99 lineage of the wheat stem rust pathogen through somatic hybridization.</title>
        <authorList>
            <person name="Li F."/>
            <person name="Upadhyaya N.M."/>
            <person name="Sperschneider J."/>
            <person name="Matny O."/>
            <person name="Nguyen-Phuc H."/>
            <person name="Mago R."/>
            <person name="Raley C."/>
            <person name="Miller M.E."/>
            <person name="Silverstein K.A.T."/>
            <person name="Henningsen E."/>
            <person name="Hirsch C.D."/>
            <person name="Visser B."/>
            <person name="Pretorius Z.A."/>
            <person name="Steffenson B.J."/>
            <person name="Schwessinger B."/>
            <person name="Dodds P.N."/>
            <person name="Figueroa M."/>
        </authorList>
    </citation>
    <scope>NUCLEOTIDE SEQUENCE [LARGE SCALE GENOMIC DNA]</scope>
    <source>
        <strain evidence="3">21-0</strain>
        <strain evidence="4 6">Ug99</strain>
    </source>
</reference>
<dbReference type="EMBL" id="VSWC01000131">
    <property type="protein sequence ID" value="KAA1080508.1"/>
    <property type="molecule type" value="Genomic_DNA"/>
</dbReference>
<dbReference type="EMBL" id="VDEP01000103">
    <property type="protein sequence ID" value="KAA1131474.1"/>
    <property type="molecule type" value="Genomic_DNA"/>
</dbReference>
<evidence type="ECO:0000259" key="2">
    <source>
        <dbReference type="Pfam" id="PF13640"/>
    </source>
</evidence>
<dbReference type="InterPro" id="IPR044862">
    <property type="entry name" value="Pro_4_hyd_alph_FE2OG_OXY"/>
</dbReference>
<name>A0A5B0S414_PUCGR</name>
<dbReference type="Pfam" id="PF13640">
    <property type="entry name" value="2OG-FeII_Oxy_3"/>
    <property type="match status" value="1"/>
</dbReference>
<protein>
    <recommendedName>
        <fullName evidence="2">Prolyl 4-hydroxylase alpha subunit Fe(2+) 2OG dioxygenase domain-containing protein</fullName>
    </recommendedName>
</protein>
<proteinExistence type="predicted"/>
<accession>A0A5B0S414</accession>
<dbReference type="Gene3D" id="2.60.120.620">
    <property type="entry name" value="q2cbj1_9rhob like domain"/>
    <property type="match status" value="1"/>
</dbReference>